<comment type="cofactor">
    <cofactor evidence="1">
        <name>Mg(2+)</name>
        <dbReference type="ChEBI" id="CHEBI:18420"/>
    </cofactor>
</comment>
<dbReference type="NCBIfam" id="NF008087">
    <property type="entry name" value="PRK10826.1"/>
    <property type="match status" value="1"/>
</dbReference>
<dbReference type="InterPro" id="IPR036412">
    <property type="entry name" value="HAD-like_sf"/>
</dbReference>
<dbReference type="InterPro" id="IPR051600">
    <property type="entry name" value="Beta-PGM-like"/>
</dbReference>
<organism evidence="6 7">
    <name type="scientific">Basfia succiniciproducens</name>
    <dbReference type="NCBI Taxonomy" id="653940"/>
    <lineage>
        <taxon>Bacteria</taxon>
        <taxon>Pseudomonadati</taxon>
        <taxon>Pseudomonadota</taxon>
        <taxon>Gammaproteobacteria</taxon>
        <taxon>Pasteurellales</taxon>
        <taxon>Pasteurellaceae</taxon>
        <taxon>Basfia</taxon>
    </lineage>
</organism>
<comment type="similarity">
    <text evidence="2">Belongs to the HAD-like hydrolase superfamily. CbbY/CbbZ/Gph/YieH family.</text>
</comment>
<dbReference type="RefSeq" id="WP_090653594.1">
    <property type="nucleotide sequence ID" value="NZ_CP015031.1"/>
</dbReference>
<dbReference type="Pfam" id="PF13419">
    <property type="entry name" value="HAD_2"/>
    <property type="match status" value="1"/>
</dbReference>
<dbReference type="SUPFAM" id="SSF56784">
    <property type="entry name" value="HAD-like"/>
    <property type="match status" value="1"/>
</dbReference>
<sequence>MTIKAIIFDMDGVLIDSEPVWKQAGIDVFNAEGIPVTYDDMLALTGIPSLGIVKAVYEKYQSSPVPVAEMAQRLNEHAISLILAQKPLIDGVQETLQKLTALGYKLAVASASPRILLEEITQSCGIDQYFSYLSSATELSHNKPHPAVWLHAAEMLGVEATECIGIEDSVVGMVSVKAASMKCIVVPGVLGSDDPRWALADIKLATLREIDETVIGKLDSI</sequence>
<comment type="caution">
    <text evidence="6">The sequence shown here is derived from an EMBL/GenBank/DDBJ whole genome shotgun (WGS) entry which is preliminary data.</text>
</comment>
<dbReference type="Gene3D" id="1.10.150.240">
    <property type="entry name" value="Putative phosphatase, domain 2"/>
    <property type="match status" value="1"/>
</dbReference>
<protein>
    <submittedName>
        <fullName evidence="6">Sugar-phosphatase</fullName>
    </submittedName>
</protein>
<evidence type="ECO:0000313" key="6">
    <source>
        <dbReference type="EMBL" id="SCX75008.1"/>
    </source>
</evidence>
<dbReference type="InterPro" id="IPR041492">
    <property type="entry name" value="HAD_2"/>
</dbReference>
<gene>
    <name evidence="6" type="ORF">SAMN02910354_00076</name>
</gene>
<evidence type="ECO:0000256" key="4">
    <source>
        <dbReference type="ARBA" id="ARBA00022842"/>
    </source>
</evidence>
<dbReference type="EMBL" id="FMUQ01000002">
    <property type="protein sequence ID" value="SCX75008.1"/>
    <property type="molecule type" value="Genomic_DNA"/>
</dbReference>
<dbReference type="PANTHER" id="PTHR46193">
    <property type="entry name" value="6-PHOSPHOGLUCONATE PHOSPHATASE"/>
    <property type="match status" value="1"/>
</dbReference>
<evidence type="ECO:0000256" key="5">
    <source>
        <dbReference type="ARBA" id="ARBA00023277"/>
    </source>
</evidence>
<keyword evidence="5" id="KW-0119">Carbohydrate metabolism</keyword>
<evidence type="ECO:0000313" key="7">
    <source>
        <dbReference type="Proteomes" id="UP000199588"/>
    </source>
</evidence>
<accession>A0A1G5AAW4</accession>
<dbReference type="SFLD" id="SFLDG01129">
    <property type="entry name" value="C1.5:_HAD__Beta-PGM__Phosphata"/>
    <property type="match status" value="1"/>
</dbReference>
<dbReference type="InterPro" id="IPR006439">
    <property type="entry name" value="HAD-SF_hydro_IA"/>
</dbReference>
<dbReference type="InterPro" id="IPR023214">
    <property type="entry name" value="HAD_sf"/>
</dbReference>
<dbReference type="SFLD" id="SFLDS00003">
    <property type="entry name" value="Haloacid_Dehalogenase"/>
    <property type="match status" value="1"/>
</dbReference>
<evidence type="ECO:0000256" key="2">
    <source>
        <dbReference type="ARBA" id="ARBA00006171"/>
    </source>
</evidence>
<dbReference type="PRINTS" id="PR00413">
    <property type="entry name" value="HADHALOGNASE"/>
</dbReference>
<reference evidence="6 7" key="1">
    <citation type="submission" date="2016-10" db="EMBL/GenBank/DDBJ databases">
        <authorList>
            <person name="Varghese N."/>
            <person name="Submissions S."/>
        </authorList>
    </citation>
    <scope>NUCLEOTIDE SEQUENCE [LARGE SCALE GENOMIC DNA]</scope>
    <source>
        <strain evidence="6 7">DSM 22022</strain>
    </source>
</reference>
<keyword evidence="4" id="KW-0460">Magnesium</keyword>
<proteinExistence type="inferred from homology"/>
<dbReference type="SFLD" id="SFLDG01135">
    <property type="entry name" value="C1.5.6:_HAD__Beta-PGM__Phospha"/>
    <property type="match status" value="1"/>
</dbReference>
<dbReference type="InterPro" id="IPR023198">
    <property type="entry name" value="PGP-like_dom2"/>
</dbReference>
<dbReference type="Gene3D" id="3.40.50.1000">
    <property type="entry name" value="HAD superfamily/HAD-like"/>
    <property type="match status" value="1"/>
</dbReference>
<name>A0A1G5AAW4_9PAST</name>
<keyword evidence="3" id="KW-0479">Metal-binding</keyword>
<evidence type="ECO:0000256" key="1">
    <source>
        <dbReference type="ARBA" id="ARBA00001946"/>
    </source>
</evidence>
<dbReference type="NCBIfam" id="TIGR01509">
    <property type="entry name" value="HAD-SF-IA-v3"/>
    <property type="match status" value="1"/>
</dbReference>
<dbReference type="Proteomes" id="UP000199588">
    <property type="component" value="Unassembled WGS sequence"/>
</dbReference>
<evidence type="ECO:0000256" key="3">
    <source>
        <dbReference type="ARBA" id="ARBA00022723"/>
    </source>
</evidence>
<dbReference type="PANTHER" id="PTHR46193:SF18">
    <property type="entry name" value="HEXITOL PHOSPHATASE B"/>
    <property type="match status" value="1"/>
</dbReference>
<keyword evidence="7" id="KW-1185">Reference proteome</keyword>